<evidence type="ECO:0000259" key="1">
    <source>
        <dbReference type="Pfam" id="PF00112"/>
    </source>
</evidence>
<dbReference type="Pfam" id="PF00112">
    <property type="entry name" value="Peptidase_C1"/>
    <property type="match status" value="1"/>
</dbReference>
<dbReference type="SUPFAM" id="SSF54001">
    <property type="entry name" value="Cysteine proteinases"/>
    <property type="match status" value="1"/>
</dbReference>
<dbReference type="AlphaFoldDB" id="A0AAN9MZ49"/>
<sequence length="169" mass="19468">MVSIEIVRIDSNERQFLIKWKWMASSMPLGRMNCTCVANFLITSLGKRLFFHKGSDKSIGLKKNKPTQIMHRTTLNLEQNLYILSIVADMSHDGTKCWLVKNSWGTEWGEERYIGMQRDVNANHGLVVYRLTRFLVKLVLFVSLVENMTCYLGKFQLRCVKGSKVTCGL</sequence>
<dbReference type="InterPro" id="IPR000668">
    <property type="entry name" value="Peptidase_C1A_C"/>
</dbReference>
<keyword evidence="3" id="KW-1185">Reference proteome</keyword>
<evidence type="ECO:0000313" key="3">
    <source>
        <dbReference type="Proteomes" id="UP001367508"/>
    </source>
</evidence>
<dbReference type="Gene3D" id="2.40.50.170">
    <property type="entry name" value="Cysteine proteinases. Chain C"/>
    <property type="match status" value="1"/>
</dbReference>
<feature type="domain" description="Peptidase C1A papain C-terminal" evidence="1">
    <location>
        <begin position="90"/>
        <end position="125"/>
    </location>
</feature>
<dbReference type="GO" id="GO:0008234">
    <property type="term" value="F:cysteine-type peptidase activity"/>
    <property type="evidence" value="ECO:0007669"/>
    <property type="project" value="InterPro"/>
</dbReference>
<protein>
    <recommendedName>
        <fullName evidence="1">Peptidase C1A papain C-terminal domain-containing protein</fullName>
    </recommendedName>
</protein>
<dbReference type="Proteomes" id="UP001367508">
    <property type="component" value="Unassembled WGS sequence"/>
</dbReference>
<dbReference type="EMBL" id="JAYMYQ010000001">
    <property type="protein sequence ID" value="KAK7360729.1"/>
    <property type="molecule type" value="Genomic_DNA"/>
</dbReference>
<dbReference type="GO" id="GO:0006508">
    <property type="term" value="P:proteolysis"/>
    <property type="evidence" value="ECO:0007669"/>
    <property type="project" value="InterPro"/>
</dbReference>
<evidence type="ECO:0000313" key="2">
    <source>
        <dbReference type="EMBL" id="KAK7360729.1"/>
    </source>
</evidence>
<accession>A0AAN9MZ49</accession>
<proteinExistence type="predicted"/>
<dbReference type="InterPro" id="IPR038765">
    <property type="entry name" value="Papain-like_cys_pep_sf"/>
</dbReference>
<gene>
    <name evidence="2" type="ORF">VNO77_02738</name>
</gene>
<comment type="caution">
    <text evidence="2">The sequence shown here is derived from an EMBL/GenBank/DDBJ whole genome shotgun (WGS) entry which is preliminary data.</text>
</comment>
<reference evidence="2 3" key="1">
    <citation type="submission" date="2024-01" db="EMBL/GenBank/DDBJ databases">
        <title>The genomes of 5 underutilized Papilionoideae crops provide insights into root nodulation and disease resistanc.</title>
        <authorList>
            <person name="Jiang F."/>
        </authorList>
    </citation>
    <scope>NUCLEOTIDE SEQUENCE [LARGE SCALE GENOMIC DNA]</scope>
    <source>
        <strain evidence="2">LVBAO_FW01</strain>
        <tissue evidence="2">Leaves</tissue>
    </source>
</reference>
<name>A0AAN9MZ49_CANGL</name>
<organism evidence="2 3">
    <name type="scientific">Canavalia gladiata</name>
    <name type="common">Sword bean</name>
    <name type="synonym">Dolichos gladiatus</name>
    <dbReference type="NCBI Taxonomy" id="3824"/>
    <lineage>
        <taxon>Eukaryota</taxon>
        <taxon>Viridiplantae</taxon>
        <taxon>Streptophyta</taxon>
        <taxon>Embryophyta</taxon>
        <taxon>Tracheophyta</taxon>
        <taxon>Spermatophyta</taxon>
        <taxon>Magnoliopsida</taxon>
        <taxon>eudicotyledons</taxon>
        <taxon>Gunneridae</taxon>
        <taxon>Pentapetalae</taxon>
        <taxon>rosids</taxon>
        <taxon>fabids</taxon>
        <taxon>Fabales</taxon>
        <taxon>Fabaceae</taxon>
        <taxon>Papilionoideae</taxon>
        <taxon>50 kb inversion clade</taxon>
        <taxon>NPAAA clade</taxon>
        <taxon>indigoferoid/millettioid clade</taxon>
        <taxon>Phaseoleae</taxon>
        <taxon>Canavalia</taxon>
    </lineage>
</organism>